<dbReference type="Proteomes" id="UP000265916">
    <property type="component" value="Unassembled WGS sequence"/>
</dbReference>
<dbReference type="EMBL" id="NRJG01000035">
    <property type="protein sequence ID" value="RIY39317.1"/>
    <property type="molecule type" value="Genomic_DNA"/>
</dbReference>
<dbReference type="OrthoDB" id="5676517at2"/>
<dbReference type="RefSeq" id="WP_119530513.1">
    <property type="nucleotide sequence ID" value="NZ_JBHSSP010000002.1"/>
</dbReference>
<evidence type="ECO:0000256" key="1">
    <source>
        <dbReference type="SAM" id="MobiDB-lite"/>
    </source>
</evidence>
<feature type="compositionally biased region" description="Low complexity" evidence="1">
    <location>
        <begin position="104"/>
        <end position="114"/>
    </location>
</feature>
<gene>
    <name evidence="2" type="ORF">CKF58_02440</name>
</gene>
<organism evidence="2 3">
    <name type="scientific">Psittacicella hinzii</name>
    <dbReference type="NCBI Taxonomy" id="2028575"/>
    <lineage>
        <taxon>Bacteria</taxon>
        <taxon>Pseudomonadati</taxon>
        <taxon>Pseudomonadota</taxon>
        <taxon>Gammaproteobacteria</taxon>
        <taxon>Pasteurellales</taxon>
        <taxon>Psittacicellaceae</taxon>
        <taxon>Psittacicella</taxon>
    </lineage>
</organism>
<feature type="region of interest" description="Disordered" evidence="1">
    <location>
        <begin position="85"/>
        <end position="114"/>
    </location>
</feature>
<comment type="caution">
    <text evidence="2">The sequence shown here is derived from an EMBL/GenBank/DDBJ whole genome shotgun (WGS) entry which is preliminary data.</text>
</comment>
<protein>
    <submittedName>
        <fullName evidence="2">Uncharacterized protein</fullName>
    </submittedName>
</protein>
<keyword evidence="3" id="KW-1185">Reference proteome</keyword>
<sequence length="289" mass="33509">MYLAALNVFWKEIWQKAFKHRRKALEREYIDPQQYLEPAELLQDLLVLGMSSLHLGVSILPENRQAYVSTEGAIKGSLKKAPNAAVQHEVKQEAKQENSSQEVSTTTSAYSTASQSKNSQGVDLFIWGRNERNQVYDLLSDQTYLLALAAHLKQDQELASKSWWQLLTQEQQKRSPVQPEQVVTLVPHELNPDFAARISQIKPEDYAKEIANAYAFVASRIWQIYNYCHEIRHNNWNQLYLEVDKFADFEVDFAEYSAEQLVQGERLWEDDYKEHCTLSSKIKQDLSHD</sequence>
<dbReference type="AlphaFoldDB" id="A0A3A1YTF1"/>
<accession>A0A3A1YTF1</accession>
<evidence type="ECO:0000313" key="2">
    <source>
        <dbReference type="EMBL" id="RIY39317.1"/>
    </source>
</evidence>
<proteinExistence type="predicted"/>
<name>A0A3A1YTF1_9GAMM</name>
<evidence type="ECO:0000313" key="3">
    <source>
        <dbReference type="Proteomes" id="UP000265916"/>
    </source>
</evidence>
<reference evidence="2 3" key="1">
    <citation type="submission" date="2017-08" db="EMBL/GenBank/DDBJ databases">
        <title>Reclassification of Bisgaard taxon 37 and 44.</title>
        <authorList>
            <person name="Christensen H."/>
        </authorList>
    </citation>
    <scope>NUCLEOTIDE SEQUENCE [LARGE SCALE GENOMIC DNA]</scope>
    <source>
        <strain evidence="2 3">111</strain>
    </source>
</reference>